<dbReference type="PANTHER" id="PTHR33361">
    <property type="entry name" value="GLR0591 PROTEIN"/>
    <property type="match status" value="1"/>
</dbReference>
<sequence>MDRRSFLVSSGALALGAALPAPLFAKTDADGALNALLDSFFYESLEDSPEAATSQGLDKGPRAALKSKLSDYSTSGRAKRLVRAKDQAARLARVDRAALSSLGHVNYDVTEYMLAQDIKGLGKYPFGSVDGIWSPYAISQLGGAYQGVPDFLDSQHGIENKADADAYLARLDAFATVLDQDSERQRAEAAYGAVAPDFSLDLTIAQLEALRGKPAAETVLVQSIARRTKEKGIAGDWAAQAAKIVSGKIFPALDRQIALVKQLRATASSDAGVWRLPEGAAFYADALANSTTTTLSPEEIHQIGLEQVAELTARIDTILKAEGMTQGTVGERLTALNADPKQLYPNTDEGRAALLASLNADIHKMTALLPRAFSTLPKAPIEVRRVPVFIQDGAPNGYYNPAALDGSRDAIYYINLKDTHDWPKYGLPALTFHEAVPGHHLQGSLAQETQGIPILRRQTFFSAYGEGWALYAEGVAEELGAYGDDRLGIAGSLQSLLFRAVRLVIDTGIHAKRWTREQATNYMVANTGFPRPRSLREVERYCVWPGQACSYKVGHNKWVELRKRAEAELGDKFDLAWFHDVLLDGAMPLTILEARVNERIAARKA</sequence>
<feature type="signal peptide" evidence="1">
    <location>
        <begin position="1"/>
        <end position="25"/>
    </location>
</feature>
<dbReference type="InterPro" id="IPR010281">
    <property type="entry name" value="DUF885"/>
</dbReference>
<evidence type="ECO:0000256" key="1">
    <source>
        <dbReference type="SAM" id="SignalP"/>
    </source>
</evidence>
<keyword evidence="3" id="KW-1185">Reference proteome</keyword>
<dbReference type="RefSeq" id="WP_107394524.1">
    <property type="nucleotide sequence ID" value="NZ_PHHF01000032.1"/>
</dbReference>
<keyword evidence="1" id="KW-0732">Signal</keyword>
<organism evidence="2 3">
    <name type="scientific">Edaphosphingomonas fennica</name>
    <dbReference type="NCBI Taxonomy" id="114404"/>
    <lineage>
        <taxon>Bacteria</taxon>
        <taxon>Pseudomonadati</taxon>
        <taxon>Pseudomonadota</taxon>
        <taxon>Alphaproteobacteria</taxon>
        <taxon>Sphingomonadales</taxon>
        <taxon>Rhizorhabdaceae</taxon>
        <taxon>Edaphosphingomonas</taxon>
    </lineage>
</organism>
<dbReference type="AlphaFoldDB" id="A0A2T4I4M9"/>
<reference evidence="2 3" key="1">
    <citation type="submission" date="2017-11" db="EMBL/GenBank/DDBJ databases">
        <title>Sphingomonas oleivorans sp. nov., isolated from oil-contaminated soil.</title>
        <authorList>
            <person name="Wang L."/>
            <person name="Chen L."/>
        </authorList>
    </citation>
    <scope>NUCLEOTIDE SEQUENCE [LARGE SCALE GENOMIC DNA]</scope>
    <source>
        <strain evidence="2 3">K101</strain>
    </source>
</reference>
<dbReference type="PANTHER" id="PTHR33361:SF2">
    <property type="entry name" value="DUF885 DOMAIN-CONTAINING PROTEIN"/>
    <property type="match status" value="1"/>
</dbReference>
<dbReference type="Proteomes" id="UP000241206">
    <property type="component" value="Unassembled WGS sequence"/>
</dbReference>
<proteinExistence type="predicted"/>
<name>A0A2T4I4M9_9SPHN</name>
<dbReference type="Pfam" id="PF05960">
    <property type="entry name" value="DUF885"/>
    <property type="match status" value="1"/>
</dbReference>
<gene>
    <name evidence="2" type="ORF">CV103_07615</name>
</gene>
<feature type="chain" id="PRO_5015551458" evidence="1">
    <location>
        <begin position="26"/>
        <end position="605"/>
    </location>
</feature>
<evidence type="ECO:0000313" key="3">
    <source>
        <dbReference type="Proteomes" id="UP000241206"/>
    </source>
</evidence>
<comment type="caution">
    <text evidence="2">The sequence shown here is derived from an EMBL/GenBank/DDBJ whole genome shotgun (WGS) entry which is preliminary data.</text>
</comment>
<accession>A0A2T4I4M9</accession>
<dbReference type="EMBL" id="PHHF01000032">
    <property type="protein sequence ID" value="PTD24457.1"/>
    <property type="molecule type" value="Genomic_DNA"/>
</dbReference>
<protein>
    <submittedName>
        <fullName evidence="2">DUF885 domain-containing protein</fullName>
    </submittedName>
</protein>
<evidence type="ECO:0000313" key="2">
    <source>
        <dbReference type="EMBL" id="PTD24457.1"/>
    </source>
</evidence>